<dbReference type="AlphaFoldDB" id="A0A268S347"/>
<evidence type="ECO:0000313" key="2">
    <source>
        <dbReference type="Proteomes" id="UP000216133"/>
    </source>
</evidence>
<accession>A0A268S347</accession>
<sequence length="60" mass="6748">MPLERLLFSFYSMRLLVKNELHGFNRGTSLQLQKSVNENFTASVTTSSPNPMTGAYVPIL</sequence>
<dbReference type="EMBL" id="NPBS01000026">
    <property type="protein sequence ID" value="PAF26919.1"/>
    <property type="molecule type" value="Genomic_DNA"/>
</dbReference>
<protein>
    <submittedName>
        <fullName evidence="1">Uncharacterized protein</fullName>
    </submittedName>
</protein>
<gene>
    <name evidence="1" type="ORF">CHH61_06130</name>
</gene>
<name>A0A268S347_SHOCL</name>
<proteinExistence type="predicted"/>
<comment type="caution">
    <text evidence="1">The sequence shown here is derived from an EMBL/GenBank/DDBJ whole genome shotgun (WGS) entry which is preliminary data.</text>
</comment>
<organism evidence="1 2">
    <name type="scientific">Shouchella clausii</name>
    <name type="common">Alkalihalobacillus clausii</name>
    <dbReference type="NCBI Taxonomy" id="79880"/>
    <lineage>
        <taxon>Bacteria</taxon>
        <taxon>Bacillati</taxon>
        <taxon>Bacillota</taxon>
        <taxon>Bacilli</taxon>
        <taxon>Bacillales</taxon>
        <taxon>Bacillaceae</taxon>
        <taxon>Shouchella</taxon>
    </lineage>
</organism>
<dbReference type="Proteomes" id="UP000216133">
    <property type="component" value="Unassembled WGS sequence"/>
</dbReference>
<reference evidence="1 2" key="1">
    <citation type="submission" date="2017-07" db="EMBL/GenBank/DDBJ databases">
        <title>Isolation and whole genome analysis of endospore-forming bacteria from heroin.</title>
        <authorList>
            <person name="Kalinowski J."/>
            <person name="Ahrens B."/>
            <person name="Al-Dilaimi A."/>
            <person name="Winkler A."/>
            <person name="Wibberg D."/>
            <person name="Schleenbecker U."/>
            <person name="Ruckert C."/>
            <person name="Wolfel R."/>
            <person name="Grass G."/>
        </authorList>
    </citation>
    <scope>NUCLEOTIDE SEQUENCE [LARGE SCALE GENOMIC DNA]</scope>
    <source>
        <strain evidence="1 2">7523-2</strain>
    </source>
</reference>
<evidence type="ECO:0000313" key="1">
    <source>
        <dbReference type="EMBL" id="PAF26919.1"/>
    </source>
</evidence>